<dbReference type="AlphaFoldDB" id="A0A382Q138"/>
<keyword evidence="4" id="KW-0408">Iron</keyword>
<dbReference type="InterPro" id="IPR001663">
    <property type="entry name" value="Rng_hydr_dOase-A"/>
</dbReference>
<accession>A0A382Q138</accession>
<dbReference type="GO" id="GO:0016491">
    <property type="term" value="F:oxidoreductase activity"/>
    <property type="evidence" value="ECO:0007669"/>
    <property type="project" value="UniProtKB-KW"/>
</dbReference>
<dbReference type="CDD" id="cd03469">
    <property type="entry name" value="Rieske_RO_Alpha_N"/>
    <property type="match status" value="1"/>
</dbReference>
<dbReference type="PROSITE" id="PS00570">
    <property type="entry name" value="RING_HYDROXYL_ALPHA"/>
    <property type="match status" value="1"/>
</dbReference>
<evidence type="ECO:0000256" key="2">
    <source>
        <dbReference type="ARBA" id="ARBA00022723"/>
    </source>
</evidence>
<reference evidence="7" key="1">
    <citation type="submission" date="2018-05" db="EMBL/GenBank/DDBJ databases">
        <authorList>
            <person name="Lanie J.A."/>
            <person name="Ng W.-L."/>
            <person name="Kazmierczak K.M."/>
            <person name="Andrzejewski T.M."/>
            <person name="Davidsen T.M."/>
            <person name="Wayne K.J."/>
            <person name="Tettelin H."/>
            <person name="Glass J.I."/>
            <person name="Rusch D."/>
            <person name="Podicherti R."/>
            <person name="Tsui H.-C.T."/>
            <person name="Winkler M.E."/>
        </authorList>
    </citation>
    <scope>NUCLEOTIDE SEQUENCE</scope>
</reference>
<gene>
    <name evidence="7" type="ORF">METZ01_LOCUS332158</name>
</gene>
<dbReference type="InterPro" id="IPR015881">
    <property type="entry name" value="ARHD_Rieske_2Fe_2S"/>
</dbReference>
<evidence type="ECO:0000259" key="6">
    <source>
        <dbReference type="PROSITE" id="PS51296"/>
    </source>
</evidence>
<keyword evidence="1" id="KW-0001">2Fe-2S</keyword>
<sequence>MPTNGFHVDKSILAEVAQTRASLLESKHLPGWFYTSPELFQHEIDTIFMKEWLCVGRLEEFPNAGDYAAIRIAGEPLLICRGNSGEMNAFRNICRHRGVEVATGEGNLAKFTCPYHAWVYDLEGKLMGAPHVKELKAFDVAGCSLPRVQIDNWGG</sequence>
<dbReference type="InterPro" id="IPR017941">
    <property type="entry name" value="Rieske_2Fe-2S"/>
</dbReference>
<proteinExistence type="predicted"/>
<dbReference type="Gene3D" id="2.102.10.10">
    <property type="entry name" value="Rieske [2Fe-2S] iron-sulphur domain"/>
    <property type="match status" value="1"/>
</dbReference>
<dbReference type="InterPro" id="IPR036922">
    <property type="entry name" value="Rieske_2Fe-2S_sf"/>
</dbReference>
<feature type="domain" description="Rieske" evidence="6">
    <location>
        <begin position="52"/>
        <end position="141"/>
    </location>
</feature>
<keyword evidence="5" id="KW-0411">Iron-sulfur</keyword>
<dbReference type="GO" id="GO:0005506">
    <property type="term" value="F:iron ion binding"/>
    <property type="evidence" value="ECO:0007669"/>
    <property type="project" value="InterPro"/>
</dbReference>
<organism evidence="7">
    <name type="scientific">marine metagenome</name>
    <dbReference type="NCBI Taxonomy" id="408172"/>
    <lineage>
        <taxon>unclassified sequences</taxon>
        <taxon>metagenomes</taxon>
        <taxon>ecological metagenomes</taxon>
    </lineage>
</organism>
<protein>
    <recommendedName>
        <fullName evidence="6">Rieske domain-containing protein</fullName>
    </recommendedName>
</protein>
<keyword evidence="2" id="KW-0479">Metal-binding</keyword>
<keyword evidence="3" id="KW-0560">Oxidoreductase</keyword>
<evidence type="ECO:0000256" key="5">
    <source>
        <dbReference type="ARBA" id="ARBA00023014"/>
    </source>
</evidence>
<evidence type="ECO:0000313" key="7">
    <source>
        <dbReference type="EMBL" id="SVC79304.1"/>
    </source>
</evidence>
<feature type="non-terminal residue" evidence="7">
    <location>
        <position position="155"/>
    </location>
</feature>
<dbReference type="Pfam" id="PF00355">
    <property type="entry name" value="Rieske"/>
    <property type="match status" value="1"/>
</dbReference>
<evidence type="ECO:0000256" key="4">
    <source>
        <dbReference type="ARBA" id="ARBA00023004"/>
    </source>
</evidence>
<dbReference type="GO" id="GO:0051537">
    <property type="term" value="F:2 iron, 2 sulfur cluster binding"/>
    <property type="evidence" value="ECO:0007669"/>
    <property type="project" value="UniProtKB-KW"/>
</dbReference>
<dbReference type="PANTHER" id="PTHR43756">
    <property type="entry name" value="CHOLINE MONOOXYGENASE, CHLOROPLASTIC"/>
    <property type="match status" value="1"/>
</dbReference>
<dbReference type="Gene3D" id="3.90.380.10">
    <property type="entry name" value="Naphthalene 1,2-dioxygenase Alpha Subunit, Chain A, domain 1"/>
    <property type="match status" value="1"/>
</dbReference>
<dbReference type="EMBL" id="UINC01111233">
    <property type="protein sequence ID" value="SVC79304.1"/>
    <property type="molecule type" value="Genomic_DNA"/>
</dbReference>
<name>A0A382Q138_9ZZZZ</name>
<dbReference type="PRINTS" id="PR00090">
    <property type="entry name" value="RNGDIOXGNASE"/>
</dbReference>
<evidence type="ECO:0000256" key="3">
    <source>
        <dbReference type="ARBA" id="ARBA00023002"/>
    </source>
</evidence>
<dbReference type="PANTHER" id="PTHR43756:SF5">
    <property type="entry name" value="CHOLINE MONOOXYGENASE, CHLOROPLASTIC"/>
    <property type="match status" value="1"/>
</dbReference>
<dbReference type="SUPFAM" id="SSF50022">
    <property type="entry name" value="ISP domain"/>
    <property type="match status" value="1"/>
</dbReference>
<evidence type="ECO:0000256" key="1">
    <source>
        <dbReference type="ARBA" id="ARBA00022714"/>
    </source>
</evidence>
<dbReference type="PROSITE" id="PS51296">
    <property type="entry name" value="RIESKE"/>
    <property type="match status" value="1"/>
</dbReference>